<dbReference type="Proteomes" id="UP000541425">
    <property type="component" value="Unassembled WGS sequence"/>
</dbReference>
<dbReference type="EMBL" id="JACICA010000003">
    <property type="protein sequence ID" value="MBB3702499.1"/>
    <property type="molecule type" value="Genomic_DNA"/>
</dbReference>
<reference evidence="1 2" key="1">
    <citation type="submission" date="2020-08" db="EMBL/GenBank/DDBJ databases">
        <title>Genomic Encyclopedia of Type Strains, Phase IV (KMG-IV): sequencing the most valuable type-strain genomes for metagenomic binning, comparative biology and taxonomic classification.</title>
        <authorList>
            <person name="Goeker M."/>
        </authorList>
    </citation>
    <scope>NUCLEOTIDE SEQUENCE [LARGE SCALE GENOMIC DNA]</scope>
    <source>
        <strain evidence="1 2">DSM 22548</strain>
    </source>
</reference>
<organism evidence="1 2">
    <name type="scientific">Alloprevotella rava</name>
    <dbReference type="NCBI Taxonomy" id="671218"/>
    <lineage>
        <taxon>Bacteria</taxon>
        <taxon>Pseudomonadati</taxon>
        <taxon>Bacteroidota</taxon>
        <taxon>Bacteroidia</taxon>
        <taxon>Bacteroidales</taxon>
        <taxon>Prevotellaceae</taxon>
        <taxon>Alloprevotella</taxon>
    </lineage>
</organism>
<evidence type="ECO:0000313" key="1">
    <source>
        <dbReference type="EMBL" id="MBB3702499.1"/>
    </source>
</evidence>
<gene>
    <name evidence="1" type="ORF">FHS60_000957</name>
</gene>
<dbReference type="AlphaFoldDB" id="A0A7W5UVV8"/>
<accession>A0A7W5UVV8</accession>
<comment type="caution">
    <text evidence="1">The sequence shown here is derived from an EMBL/GenBank/DDBJ whole genome shotgun (WGS) entry which is preliminary data.</text>
</comment>
<evidence type="ECO:0000313" key="2">
    <source>
        <dbReference type="Proteomes" id="UP000541425"/>
    </source>
</evidence>
<proteinExistence type="predicted"/>
<sequence length="62" mass="7643">MKNAHSRLRFSELSHPEVALQYCRRIYLHHSPQNFPYSIRQRNKDVSRRNKDIRQQPYCICR</sequence>
<name>A0A7W5UVV8_9BACT</name>
<dbReference type="RefSeq" id="WP_183695583.1">
    <property type="nucleotide sequence ID" value="NZ_JACICA010000003.1"/>
</dbReference>
<protein>
    <submittedName>
        <fullName evidence="1">Uncharacterized protein</fullName>
    </submittedName>
</protein>